<feature type="signal peptide" evidence="2">
    <location>
        <begin position="1"/>
        <end position="23"/>
    </location>
</feature>
<sequence>MLSPGKLLSTVAVALLVLGSVAAADTPTSPTSSLRLSDLTTKDDQSEAANRDAQADDERLWPVIYAHVIARPYIDNLAKDPQHPEPPKLSEEKKQAQQQLLLLSGKRPDTHFETWLRYLSEDEDKQKAVFSKWVNVGVTPNVLAKLLHRAGKHHRHHDPTGTVVQSYKAFYEEFQANTNRRWVE</sequence>
<evidence type="ECO:0000313" key="3">
    <source>
        <dbReference type="EMBL" id="CAK7935670.1"/>
    </source>
</evidence>
<accession>A0AAV1UQL5</accession>
<evidence type="ECO:0008006" key="5">
    <source>
        <dbReference type="Google" id="ProtNLM"/>
    </source>
</evidence>
<evidence type="ECO:0000313" key="4">
    <source>
        <dbReference type="Proteomes" id="UP001162060"/>
    </source>
</evidence>
<feature type="compositionally biased region" description="Basic and acidic residues" evidence="1">
    <location>
        <begin position="40"/>
        <end position="54"/>
    </location>
</feature>
<protein>
    <recommendedName>
        <fullName evidence="5">RxLR effector protein</fullName>
    </recommendedName>
</protein>
<feature type="compositionally biased region" description="Basic and acidic residues" evidence="1">
    <location>
        <begin position="77"/>
        <end position="95"/>
    </location>
</feature>
<feature type="region of interest" description="Disordered" evidence="1">
    <location>
        <begin position="24"/>
        <end position="54"/>
    </location>
</feature>
<evidence type="ECO:0000256" key="1">
    <source>
        <dbReference type="SAM" id="MobiDB-lite"/>
    </source>
</evidence>
<comment type="caution">
    <text evidence="3">The sequence shown here is derived from an EMBL/GenBank/DDBJ whole genome shotgun (WGS) entry which is preliminary data.</text>
</comment>
<evidence type="ECO:0000256" key="2">
    <source>
        <dbReference type="SAM" id="SignalP"/>
    </source>
</evidence>
<feature type="chain" id="PRO_5043516757" description="RxLR effector protein" evidence="2">
    <location>
        <begin position="24"/>
        <end position="184"/>
    </location>
</feature>
<reference evidence="3" key="1">
    <citation type="submission" date="2024-01" db="EMBL/GenBank/DDBJ databases">
        <authorList>
            <person name="Webb A."/>
        </authorList>
    </citation>
    <scope>NUCLEOTIDE SEQUENCE</scope>
    <source>
        <strain evidence="3">Pm1</strain>
    </source>
</reference>
<dbReference type="PROSITE" id="PS00019">
    <property type="entry name" value="ACTININ_1"/>
    <property type="match status" value="1"/>
</dbReference>
<proteinExistence type="predicted"/>
<dbReference type="EMBL" id="CAKLBY020000222">
    <property type="protein sequence ID" value="CAK7935670.1"/>
    <property type="molecule type" value="Genomic_DNA"/>
</dbReference>
<gene>
    <name evidence="3" type="ORF">PM001_LOCUS20820</name>
</gene>
<name>A0AAV1UQL5_9STRA</name>
<feature type="compositionally biased region" description="Low complexity" evidence="1">
    <location>
        <begin position="24"/>
        <end position="39"/>
    </location>
</feature>
<organism evidence="3 4">
    <name type="scientific">Peronospora matthiolae</name>
    <dbReference type="NCBI Taxonomy" id="2874970"/>
    <lineage>
        <taxon>Eukaryota</taxon>
        <taxon>Sar</taxon>
        <taxon>Stramenopiles</taxon>
        <taxon>Oomycota</taxon>
        <taxon>Peronosporomycetes</taxon>
        <taxon>Peronosporales</taxon>
        <taxon>Peronosporaceae</taxon>
        <taxon>Peronospora</taxon>
    </lineage>
</organism>
<feature type="region of interest" description="Disordered" evidence="1">
    <location>
        <begin position="77"/>
        <end position="97"/>
    </location>
</feature>
<dbReference type="Proteomes" id="UP001162060">
    <property type="component" value="Unassembled WGS sequence"/>
</dbReference>
<dbReference type="AlphaFoldDB" id="A0AAV1UQL5"/>
<keyword evidence="2" id="KW-0732">Signal</keyword>
<dbReference type="InterPro" id="IPR001589">
    <property type="entry name" value="Actinin_actin-bd_CS"/>
</dbReference>